<evidence type="ECO:0000313" key="4">
    <source>
        <dbReference type="EMBL" id="OXA40820.1"/>
    </source>
</evidence>
<feature type="signal peptide" evidence="2">
    <location>
        <begin position="1"/>
        <end position="21"/>
    </location>
</feature>
<dbReference type="InterPro" id="IPR049492">
    <property type="entry name" value="BD-FAE-like_dom"/>
</dbReference>
<dbReference type="GO" id="GO:0016787">
    <property type="term" value="F:hydrolase activity"/>
    <property type="evidence" value="ECO:0007669"/>
    <property type="project" value="UniProtKB-KW"/>
</dbReference>
<dbReference type="OrthoDB" id="433474at2759"/>
<gene>
    <name evidence="4" type="ORF">Fcan01_24556</name>
</gene>
<keyword evidence="2" id="KW-0732">Signal</keyword>
<dbReference type="SUPFAM" id="SSF53474">
    <property type="entry name" value="alpha/beta-Hydrolases"/>
    <property type="match status" value="1"/>
</dbReference>
<dbReference type="EMBL" id="LNIX01000032">
    <property type="protein sequence ID" value="OXA40820.1"/>
    <property type="molecule type" value="Genomic_DNA"/>
</dbReference>
<reference evidence="4 5" key="1">
    <citation type="submission" date="2015-12" db="EMBL/GenBank/DDBJ databases">
        <title>The genome of Folsomia candida.</title>
        <authorList>
            <person name="Faddeeva A."/>
            <person name="Derks M.F."/>
            <person name="Anvar Y."/>
            <person name="Smit S."/>
            <person name="Van Straalen N."/>
            <person name="Roelofs D."/>
        </authorList>
    </citation>
    <scope>NUCLEOTIDE SEQUENCE [LARGE SCALE GENOMIC DNA]</scope>
    <source>
        <strain evidence="4 5">VU population</strain>
        <tissue evidence="4">Whole body</tissue>
    </source>
</reference>
<feature type="chain" id="PRO_5013030945" evidence="2">
    <location>
        <begin position="22"/>
        <end position="275"/>
    </location>
</feature>
<organism evidence="4 5">
    <name type="scientific">Folsomia candida</name>
    <name type="common">Springtail</name>
    <dbReference type="NCBI Taxonomy" id="158441"/>
    <lineage>
        <taxon>Eukaryota</taxon>
        <taxon>Metazoa</taxon>
        <taxon>Ecdysozoa</taxon>
        <taxon>Arthropoda</taxon>
        <taxon>Hexapoda</taxon>
        <taxon>Collembola</taxon>
        <taxon>Entomobryomorpha</taxon>
        <taxon>Isotomoidea</taxon>
        <taxon>Isotomidae</taxon>
        <taxon>Proisotominae</taxon>
        <taxon>Folsomia</taxon>
    </lineage>
</organism>
<accession>A0A226D6S2</accession>
<keyword evidence="1" id="KW-0378">Hydrolase</keyword>
<comment type="caution">
    <text evidence="4">The sequence shown here is derived from an EMBL/GenBank/DDBJ whole genome shotgun (WGS) entry which is preliminary data.</text>
</comment>
<dbReference type="PANTHER" id="PTHR48081">
    <property type="entry name" value="AB HYDROLASE SUPERFAMILY PROTEIN C4A8.06C"/>
    <property type="match status" value="1"/>
</dbReference>
<evidence type="ECO:0000256" key="1">
    <source>
        <dbReference type="ARBA" id="ARBA00022801"/>
    </source>
</evidence>
<evidence type="ECO:0000313" key="5">
    <source>
        <dbReference type="Proteomes" id="UP000198287"/>
    </source>
</evidence>
<dbReference type="AlphaFoldDB" id="A0A226D6S2"/>
<dbReference type="PANTHER" id="PTHR48081:SF33">
    <property type="entry name" value="KYNURENINE FORMAMIDASE"/>
    <property type="match status" value="1"/>
</dbReference>
<name>A0A226D6S2_FOLCA</name>
<feature type="domain" description="BD-FAE-like" evidence="3">
    <location>
        <begin position="39"/>
        <end position="235"/>
    </location>
</feature>
<dbReference type="Proteomes" id="UP000198287">
    <property type="component" value="Unassembled WGS sequence"/>
</dbReference>
<dbReference type="Pfam" id="PF20434">
    <property type="entry name" value="BD-FAE"/>
    <property type="match status" value="1"/>
</dbReference>
<evidence type="ECO:0000256" key="2">
    <source>
        <dbReference type="SAM" id="SignalP"/>
    </source>
</evidence>
<protein>
    <submittedName>
        <fullName evidence="4">Kynurenine formamidase</fullName>
    </submittedName>
</protein>
<dbReference type="InterPro" id="IPR050300">
    <property type="entry name" value="GDXG_lipolytic_enzyme"/>
</dbReference>
<dbReference type="Gene3D" id="3.40.50.1820">
    <property type="entry name" value="alpha/beta hydrolase"/>
    <property type="match status" value="1"/>
</dbReference>
<sequence length="275" mass="31278">MITILRTEFYFLVGFFLYAHGQHILVPDVPYGTDHEQIMDIYLPASESSVVSKVVVLVHGGAWFSGEKADMLEFIPFLKRDFPDYCIANMNYRLGTHESPGFPKQVDDFDLALTYLRGTFTNNVTFALFGTSAGAHLSMLYSYSRNVNENNDVKIIVSHVGPPDLTDPSYVGNPLYNGLFYNLVGPCLYAECPDLYNATSPIIYVDERSPKTIGFYGDFDLQVPSTQMPLLRNKLDLFGVTNKFKVYQGGHGWNWSDQDKEDLRVEITQFFNDHW</sequence>
<keyword evidence="5" id="KW-1185">Reference proteome</keyword>
<evidence type="ECO:0000259" key="3">
    <source>
        <dbReference type="Pfam" id="PF20434"/>
    </source>
</evidence>
<proteinExistence type="predicted"/>
<dbReference type="InterPro" id="IPR029058">
    <property type="entry name" value="AB_hydrolase_fold"/>
</dbReference>